<evidence type="ECO:0000313" key="2">
    <source>
        <dbReference type="Proteomes" id="UP000612329"/>
    </source>
</evidence>
<dbReference type="CDD" id="cd00754">
    <property type="entry name" value="Ubl_MoaD"/>
    <property type="match status" value="1"/>
</dbReference>
<proteinExistence type="predicted"/>
<comment type="caution">
    <text evidence="1">The sequence shown here is derived from an EMBL/GenBank/DDBJ whole genome shotgun (WGS) entry which is preliminary data.</text>
</comment>
<evidence type="ECO:0000313" key="1">
    <source>
        <dbReference type="EMBL" id="GGK27550.1"/>
    </source>
</evidence>
<reference evidence="1" key="1">
    <citation type="journal article" date="2014" name="Int. J. Syst. Evol. Microbiol.">
        <title>Complete genome sequence of Corynebacterium casei LMG S-19264T (=DSM 44701T), isolated from a smear-ripened cheese.</title>
        <authorList>
            <consortium name="US DOE Joint Genome Institute (JGI-PGF)"/>
            <person name="Walter F."/>
            <person name="Albersmeier A."/>
            <person name="Kalinowski J."/>
            <person name="Ruckert C."/>
        </authorList>
    </citation>
    <scope>NUCLEOTIDE SEQUENCE</scope>
    <source>
        <strain evidence="1">JCM 12862</strain>
    </source>
</reference>
<evidence type="ECO:0008006" key="3">
    <source>
        <dbReference type="Google" id="ProtNLM"/>
    </source>
</evidence>
<sequence>MKYNMQIKIKYFGMLTEITNCQEGTIDFSGIYISELLEILYVKYPSLKNKEFQVAQNQQLVSGKTKLNSNEIVLLPPFSGG</sequence>
<name>A0A8J3BQD1_9FLAO</name>
<dbReference type="AlphaFoldDB" id="A0A8J3BQD1"/>
<dbReference type="EMBL" id="BMNR01000004">
    <property type="protein sequence ID" value="GGK27550.1"/>
    <property type="molecule type" value="Genomic_DNA"/>
</dbReference>
<reference evidence="1" key="2">
    <citation type="submission" date="2020-09" db="EMBL/GenBank/DDBJ databases">
        <authorList>
            <person name="Sun Q."/>
            <person name="Ohkuma M."/>
        </authorList>
    </citation>
    <scope>NUCLEOTIDE SEQUENCE</scope>
    <source>
        <strain evidence="1">JCM 12862</strain>
    </source>
</reference>
<dbReference type="InterPro" id="IPR016155">
    <property type="entry name" value="Mopterin_synth/thiamin_S_b"/>
</dbReference>
<keyword evidence="2" id="KW-1185">Reference proteome</keyword>
<accession>A0A8J3BQD1</accession>
<protein>
    <recommendedName>
        <fullName evidence="3">MoaD/ThiS family protein</fullName>
    </recommendedName>
</protein>
<dbReference type="Proteomes" id="UP000612329">
    <property type="component" value="Unassembled WGS sequence"/>
</dbReference>
<dbReference type="InterPro" id="IPR012675">
    <property type="entry name" value="Beta-grasp_dom_sf"/>
</dbReference>
<dbReference type="Gene3D" id="3.10.20.30">
    <property type="match status" value="1"/>
</dbReference>
<dbReference type="SUPFAM" id="SSF54285">
    <property type="entry name" value="MoaD/ThiS"/>
    <property type="match status" value="1"/>
</dbReference>
<dbReference type="InterPro" id="IPR003749">
    <property type="entry name" value="ThiS/MoaD-like"/>
</dbReference>
<gene>
    <name evidence="1" type="ORF">GCM10007962_22270</name>
</gene>
<organism evidence="1 2">
    <name type="scientific">Yeosuana aromativorans</name>
    <dbReference type="NCBI Taxonomy" id="288019"/>
    <lineage>
        <taxon>Bacteria</taxon>
        <taxon>Pseudomonadati</taxon>
        <taxon>Bacteroidota</taxon>
        <taxon>Flavobacteriia</taxon>
        <taxon>Flavobacteriales</taxon>
        <taxon>Flavobacteriaceae</taxon>
        <taxon>Yeosuana</taxon>
    </lineage>
</organism>
<dbReference type="Pfam" id="PF02597">
    <property type="entry name" value="ThiS"/>
    <property type="match status" value="1"/>
</dbReference>